<protein>
    <submittedName>
        <fullName evidence="1">VOC family protein</fullName>
    </submittedName>
</protein>
<dbReference type="RefSeq" id="WP_387406636.1">
    <property type="nucleotide sequence ID" value="NZ_JBIAQY010000022.1"/>
</dbReference>
<accession>A0ABW6SC62</accession>
<evidence type="ECO:0000313" key="1">
    <source>
        <dbReference type="EMBL" id="MFF3573898.1"/>
    </source>
</evidence>
<name>A0ABW6SC62_9NOCA</name>
<reference evidence="1 2" key="1">
    <citation type="submission" date="2024-10" db="EMBL/GenBank/DDBJ databases">
        <title>The Natural Products Discovery Center: Release of the First 8490 Sequenced Strains for Exploring Actinobacteria Biosynthetic Diversity.</title>
        <authorList>
            <person name="Kalkreuter E."/>
            <person name="Kautsar S.A."/>
            <person name="Yang D."/>
            <person name="Bader C.D."/>
            <person name="Teijaro C.N."/>
            <person name="Fluegel L."/>
            <person name="Davis C.M."/>
            <person name="Simpson J.R."/>
            <person name="Lauterbach L."/>
            <person name="Steele A.D."/>
            <person name="Gui C."/>
            <person name="Meng S."/>
            <person name="Li G."/>
            <person name="Viehrig K."/>
            <person name="Ye F."/>
            <person name="Su P."/>
            <person name="Kiefer A.F."/>
            <person name="Nichols A."/>
            <person name="Cepeda A.J."/>
            <person name="Yan W."/>
            <person name="Fan B."/>
            <person name="Jiang Y."/>
            <person name="Adhikari A."/>
            <person name="Zheng C.-J."/>
            <person name="Schuster L."/>
            <person name="Cowan T.M."/>
            <person name="Smanski M.J."/>
            <person name="Chevrette M.G."/>
            <person name="De Carvalho L.P.S."/>
            <person name="Shen B."/>
        </authorList>
    </citation>
    <scope>NUCLEOTIDE SEQUENCE [LARGE SCALE GENOMIC DNA]</scope>
    <source>
        <strain evidence="1 2">NPDC002593</strain>
    </source>
</reference>
<proteinExistence type="predicted"/>
<comment type="caution">
    <text evidence="1">The sequence shown here is derived from an EMBL/GenBank/DDBJ whole genome shotgun (WGS) entry which is preliminary data.</text>
</comment>
<gene>
    <name evidence="1" type="ORF">ACFYXQ_39730</name>
</gene>
<dbReference type="InterPro" id="IPR029068">
    <property type="entry name" value="Glyas_Bleomycin-R_OHBP_Dase"/>
</dbReference>
<evidence type="ECO:0000313" key="2">
    <source>
        <dbReference type="Proteomes" id="UP001601992"/>
    </source>
</evidence>
<sequence>MIWHVAFAVDDLEEAMEKFGTALNLDWLPIKNFSGESAYADGTPFRLTTRLTFATAGPCALELFERVPGTPNEPAQGTIFHHMGYWTGDLNQERERLAQCGWSCSGGLTTSDSRAAFFSSSLGIFLEGCNSTIQRPGLQKYYPGGPTGVRQPDQFL</sequence>
<organism evidence="1 2">
    <name type="scientific">Nocardia jiangxiensis</name>
    <dbReference type="NCBI Taxonomy" id="282685"/>
    <lineage>
        <taxon>Bacteria</taxon>
        <taxon>Bacillati</taxon>
        <taxon>Actinomycetota</taxon>
        <taxon>Actinomycetes</taxon>
        <taxon>Mycobacteriales</taxon>
        <taxon>Nocardiaceae</taxon>
        <taxon>Nocardia</taxon>
    </lineage>
</organism>
<keyword evidence="2" id="KW-1185">Reference proteome</keyword>
<dbReference type="Proteomes" id="UP001601992">
    <property type="component" value="Unassembled WGS sequence"/>
</dbReference>
<dbReference type="Gene3D" id="3.10.180.10">
    <property type="entry name" value="2,3-Dihydroxybiphenyl 1,2-Dioxygenase, domain 1"/>
    <property type="match status" value="1"/>
</dbReference>
<dbReference type="SUPFAM" id="SSF54593">
    <property type="entry name" value="Glyoxalase/Bleomycin resistance protein/Dihydroxybiphenyl dioxygenase"/>
    <property type="match status" value="1"/>
</dbReference>
<dbReference type="Pfam" id="PF13669">
    <property type="entry name" value="Glyoxalase_4"/>
    <property type="match status" value="1"/>
</dbReference>
<dbReference type="EMBL" id="JBIAQY010000022">
    <property type="protein sequence ID" value="MFF3573898.1"/>
    <property type="molecule type" value="Genomic_DNA"/>
</dbReference>